<protein>
    <submittedName>
        <fullName evidence="7">Ubiquinol-cytochrome c reductase cytochrome c subunit</fullName>
    </submittedName>
</protein>
<dbReference type="GO" id="GO:0046872">
    <property type="term" value="F:metal ion binding"/>
    <property type="evidence" value="ECO:0007669"/>
    <property type="project" value="UniProtKB-KW"/>
</dbReference>
<keyword evidence="2 4" id="KW-0479">Metal-binding</keyword>
<dbReference type="PROSITE" id="PS51007">
    <property type="entry name" value="CYTC"/>
    <property type="match status" value="1"/>
</dbReference>
<keyword evidence="5" id="KW-0812">Transmembrane</keyword>
<dbReference type="InterPro" id="IPR050597">
    <property type="entry name" value="Cytochrome_c_Oxidase_Subunit"/>
</dbReference>
<dbReference type="PANTHER" id="PTHR33751">
    <property type="entry name" value="CBB3-TYPE CYTOCHROME C OXIDASE SUBUNIT FIXP"/>
    <property type="match status" value="1"/>
</dbReference>
<dbReference type="AlphaFoldDB" id="A0A1H7I1M4"/>
<dbReference type="GO" id="GO:0009055">
    <property type="term" value="F:electron transfer activity"/>
    <property type="evidence" value="ECO:0007669"/>
    <property type="project" value="InterPro"/>
</dbReference>
<dbReference type="SUPFAM" id="SSF46626">
    <property type="entry name" value="Cytochrome c"/>
    <property type="match status" value="2"/>
</dbReference>
<dbReference type="InterPro" id="IPR036909">
    <property type="entry name" value="Cyt_c-like_dom_sf"/>
</dbReference>
<keyword evidence="8" id="KW-1185">Reference proteome</keyword>
<name>A0A1H7I1M4_9ACTN</name>
<proteinExistence type="predicted"/>
<evidence type="ECO:0000256" key="3">
    <source>
        <dbReference type="ARBA" id="ARBA00023004"/>
    </source>
</evidence>
<dbReference type="Pfam" id="PF13442">
    <property type="entry name" value="Cytochrome_CBB3"/>
    <property type="match status" value="1"/>
</dbReference>
<keyword evidence="5" id="KW-1133">Transmembrane helix</keyword>
<dbReference type="EMBL" id="FOBF01000002">
    <property type="protein sequence ID" value="SEK55727.1"/>
    <property type="molecule type" value="Genomic_DNA"/>
</dbReference>
<dbReference type="STRING" id="46177.SAMN05660976_00641"/>
<keyword evidence="5" id="KW-0472">Membrane</keyword>
<accession>A0A1H7I1M4</accession>
<dbReference type="InterPro" id="IPR009056">
    <property type="entry name" value="Cyt_c-like_dom"/>
</dbReference>
<gene>
    <name evidence="7" type="ORF">SAMN05660976_00641</name>
</gene>
<dbReference type="Gene3D" id="1.10.760.10">
    <property type="entry name" value="Cytochrome c-like domain"/>
    <property type="match status" value="2"/>
</dbReference>
<evidence type="ECO:0000256" key="5">
    <source>
        <dbReference type="SAM" id="Phobius"/>
    </source>
</evidence>
<organism evidence="7 8">
    <name type="scientific">Nonomuraea pusilla</name>
    <dbReference type="NCBI Taxonomy" id="46177"/>
    <lineage>
        <taxon>Bacteria</taxon>
        <taxon>Bacillati</taxon>
        <taxon>Actinomycetota</taxon>
        <taxon>Actinomycetes</taxon>
        <taxon>Streptosporangiales</taxon>
        <taxon>Streptosporangiaceae</taxon>
        <taxon>Nonomuraea</taxon>
    </lineage>
</organism>
<dbReference type="GO" id="GO:0020037">
    <property type="term" value="F:heme binding"/>
    <property type="evidence" value="ECO:0007669"/>
    <property type="project" value="InterPro"/>
</dbReference>
<dbReference type="PANTHER" id="PTHR33751:SF13">
    <property type="entry name" value="CYTOCHROME BC1 COMPLEX CYTOCHROME C SUBUNIT"/>
    <property type="match status" value="1"/>
</dbReference>
<reference evidence="7 8" key="1">
    <citation type="submission" date="2016-10" db="EMBL/GenBank/DDBJ databases">
        <authorList>
            <person name="de Groot N.N."/>
        </authorList>
    </citation>
    <scope>NUCLEOTIDE SEQUENCE [LARGE SCALE GENOMIC DNA]</scope>
    <source>
        <strain evidence="7 8">DSM 43357</strain>
    </source>
</reference>
<feature type="transmembrane region" description="Helical" evidence="5">
    <location>
        <begin position="175"/>
        <end position="193"/>
    </location>
</feature>
<evidence type="ECO:0000256" key="4">
    <source>
        <dbReference type="PROSITE-ProRule" id="PRU00433"/>
    </source>
</evidence>
<feature type="domain" description="Cytochrome c" evidence="6">
    <location>
        <begin position="77"/>
        <end position="155"/>
    </location>
</feature>
<keyword evidence="1 4" id="KW-0349">Heme</keyword>
<evidence type="ECO:0000259" key="6">
    <source>
        <dbReference type="PROSITE" id="PS51007"/>
    </source>
</evidence>
<dbReference type="Proteomes" id="UP000198953">
    <property type="component" value="Unassembled WGS sequence"/>
</dbReference>
<evidence type="ECO:0000313" key="8">
    <source>
        <dbReference type="Proteomes" id="UP000198953"/>
    </source>
</evidence>
<evidence type="ECO:0000313" key="7">
    <source>
        <dbReference type="EMBL" id="SEK55727.1"/>
    </source>
</evidence>
<sequence length="197" mass="19686">MSCHGQRGEGTQLGPDLTRAGAASADFQLSTGRMPLPAPGAVPRRGTPAFSRSDIDALTAYVASLGHGPAIPSVPAGDPSQGRRLYLATCAACHSSTGEGASLPGGQVAPSLLPSRATQIAEAVRLGPGAMPAFPPTELSDAQLGAVIAYLEGLHAEKAHGGAPLGGIGPVAEGAVAWLIGLGLLIVFIRFVGKKAP</sequence>
<keyword evidence="3 4" id="KW-0408">Iron</keyword>
<evidence type="ECO:0000256" key="1">
    <source>
        <dbReference type="ARBA" id="ARBA00022617"/>
    </source>
</evidence>
<evidence type="ECO:0000256" key="2">
    <source>
        <dbReference type="ARBA" id="ARBA00022723"/>
    </source>
</evidence>